<dbReference type="Gene3D" id="3.30.70.3290">
    <property type="match status" value="1"/>
</dbReference>
<dbReference type="Proteomes" id="UP000297777">
    <property type="component" value="Unassembled WGS sequence"/>
</dbReference>
<name>A0A4Z1EE80_9HELO</name>
<dbReference type="InterPro" id="IPR036736">
    <property type="entry name" value="ACP-like_sf"/>
</dbReference>
<dbReference type="Pfam" id="PF00698">
    <property type="entry name" value="Acyl_transf_1"/>
    <property type="match status" value="1"/>
</dbReference>
<feature type="active site" description="Proton donor; for dehydratase activity" evidence="4">
    <location>
        <position position="1049"/>
    </location>
</feature>
<protein>
    <submittedName>
        <fullName evidence="9">Uncharacterized protein</fullName>
    </submittedName>
</protein>
<dbReference type="Pfam" id="PF00550">
    <property type="entry name" value="PP-binding"/>
    <property type="match status" value="1"/>
</dbReference>
<dbReference type="PANTHER" id="PTHR43775:SF45">
    <property type="entry name" value="CONIDIAL PIGMENT POLYKETIDE SYNTHASE ALB1"/>
    <property type="match status" value="1"/>
</dbReference>
<dbReference type="PROSITE" id="PS00606">
    <property type="entry name" value="KS3_1"/>
    <property type="match status" value="1"/>
</dbReference>
<reference evidence="9 10" key="1">
    <citation type="submission" date="2017-12" db="EMBL/GenBank/DDBJ databases">
        <title>Comparative genomics of Botrytis spp.</title>
        <authorList>
            <person name="Valero-Jimenez C.A."/>
            <person name="Tapia P."/>
            <person name="Veloso J."/>
            <person name="Silva-Moreno E."/>
            <person name="Staats M."/>
            <person name="Valdes J.H."/>
            <person name="Van Kan J.A.L."/>
        </authorList>
    </citation>
    <scope>NUCLEOTIDE SEQUENCE [LARGE SCALE GENOMIC DNA]</scope>
    <source>
        <strain evidence="9 10">Bt9001</strain>
    </source>
</reference>
<dbReference type="OrthoDB" id="329835at2759"/>
<dbReference type="InterPro" id="IPR049900">
    <property type="entry name" value="PKS_mFAS_DH"/>
</dbReference>
<keyword evidence="1" id="KW-0596">Phosphopantetheine</keyword>
<dbReference type="InterPro" id="IPR042104">
    <property type="entry name" value="PKS_dehydratase_sf"/>
</dbReference>
<evidence type="ECO:0000313" key="10">
    <source>
        <dbReference type="Proteomes" id="UP000297777"/>
    </source>
</evidence>
<dbReference type="Pfam" id="PF22621">
    <property type="entry name" value="CurL-like_PKS_C"/>
    <property type="match status" value="1"/>
</dbReference>
<dbReference type="SMART" id="SM00825">
    <property type="entry name" value="PKS_KS"/>
    <property type="match status" value="1"/>
</dbReference>
<dbReference type="SUPFAM" id="SSF53474">
    <property type="entry name" value="alpha/beta-Hydrolases"/>
    <property type="match status" value="1"/>
</dbReference>
<gene>
    <name evidence="9" type="ORF">BTUL_0255g00020</name>
</gene>
<dbReference type="GO" id="GO:0004315">
    <property type="term" value="F:3-oxoacyl-[acyl-carrier-protein] synthase activity"/>
    <property type="evidence" value="ECO:0007669"/>
    <property type="project" value="InterPro"/>
</dbReference>
<dbReference type="InterPro" id="IPR050091">
    <property type="entry name" value="PKS_NRPS_Biosynth_Enz"/>
</dbReference>
<proteinExistence type="predicted"/>
<dbReference type="CDD" id="cd00833">
    <property type="entry name" value="PKS"/>
    <property type="match status" value="1"/>
</dbReference>
<dbReference type="GO" id="GO:0006633">
    <property type="term" value="P:fatty acid biosynthetic process"/>
    <property type="evidence" value="ECO:0007669"/>
    <property type="project" value="InterPro"/>
</dbReference>
<dbReference type="Gene3D" id="3.40.50.1820">
    <property type="entry name" value="alpha/beta hydrolase"/>
    <property type="match status" value="2"/>
</dbReference>
<dbReference type="InterPro" id="IPR030918">
    <property type="entry name" value="PT_fungal_PKS"/>
</dbReference>
<evidence type="ECO:0000313" key="9">
    <source>
        <dbReference type="EMBL" id="TGO07671.1"/>
    </source>
</evidence>
<feature type="compositionally biased region" description="Low complexity" evidence="5">
    <location>
        <begin position="1275"/>
        <end position="1292"/>
    </location>
</feature>
<dbReference type="PROSITE" id="PS52004">
    <property type="entry name" value="KS3_2"/>
    <property type="match status" value="1"/>
</dbReference>
<dbReference type="SUPFAM" id="SSF53901">
    <property type="entry name" value="Thiolase-like"/>
    <property type="match status" value="1"/>
</dbReference>
<dbReference type="SUPFAM" id="SSF47336">
    <property type="entry name" value="ACP-like"/>
    <property type="match status" value="1"/>
</dbReference>
<dbReference type="EMBL" id="PQXH01000255">
    <property type="protein sequence ID" value="TGO07671.1"/>
    <property type="molecule type" value="Genomic_DNA"/>
</dbReference>
<dbReference type="InterPro" id="IPR020841">
    <property type="entry name" value="PKS_Beta-ketoAc_synthase_dom"/>
</dbReference>
<dbReference type="InterPro" id="IPR016035">
    <property type="entry name" value="Acyl_Trfase/lysoPLipase"/>
</dbReference>
<accession>A0A4Z1EE80</accession>
<dbReference type="NCBIfam" id="TIGR04532">
    <property type="entry name" value="PT_fungal_PKS"/>
    <property type="match status" value="1"/>
</dbReference>
<feature type="compositionally biased region" description="Polar residues" evidence="5">
    <location>
        <begin position="1169"/>
        <end position="1179"/>
    </location>
</feature>
<evidence type="ECO:0000259" key="8">
    <source>
        <dbReference type="PROSITE" id="PS52019"/>
    </source>
</evidence>
<dbReference type="InterPro" id="IPR014030">
    <property type="entry name" value="Ketoacyl_synth_N"/>
</dbReference>
<dbReference type="Gene3D" id="3.10.129.110">
    <property type="entry name" value="Polyketide synthase dehydratase"/>
    <property type="match status" value="1"/>
</dbReference>
<dbReference type="InterPro" id="IPR029058">
    <property type="entry name" value="AB_hydrolase_fold"/>
</dbReference>
<dbReference type="InterPro" id="IPR009081">
    <property type="entry name" value="PP-bd_ACP"/>
</dbReference>
<evidence type="ECO:0000259" key="6">
    <source>
        <dbReference type="PROSITE" id="PS50075"/>
    </source>
</evidence>
<dbReference type="Pfam" id="PF00975">
    <property type="entry name" value="Thioesterase"/>
    <property type="match status" value="1"/>
</dbReference>
<dbReference type="InterPro" id="IPR014031">
    <property type="entry name" value="Ketoacyl_synth_C"/>
</dbReference>
<comment type="caution">
    <text evidence="9">The sequence shown here is derived from an EMBL/GenBank/DDBJ whole genome shotgun (WGS) entry which is preliminary data.</text>
</comment>
<dbReference type="InterPro" id="IPR018201">
    <property type="entry name" value="Ketoacyl_synth_AS"/>
</dbReference>
<evidence type="ECO:0000259" key="7">
    <source>
        <dbReference type="PROSITE" id="PS52004"/>
    </source>
</evidence>
<dbReference type="GO" id="GO:0044550">
    <property type="term" value="P:secondary metabolite biosynthetic process"/>
    <property type="evidence" value="ECO:0007669"/>
    <property type="project" value="TreeGrafter"/>
</dbReference>
<dbReference type="InterPro" id="IPR001227">
    <property type="entry name" value="Ac_transferase_dom_sf"/>
</dbReference>
<sequence length="1520" mass="165999">MSPKEAMQTDPAQRLALLTAYEALEMAGVVPNRTPSTQRSRVGVYYGTMSNDWGEVNSSQDVDTYYIPRANRAFIPGRVNYFFKFTGPSIAIDTACSSSLAAINLAITSLKNRDCDTAIAGGTNVMTNPDNFAGLDRGHFLCRTGNCKAFDDDADGYYPADGIGTLILKRLPDAIADSDPIFGVILGAHTNHSAESVSITRPLADAQEYLFKKLLNETGIYPHNISYIEIHSTKTQAGNTVEIHSVLNSFAFDHSRPQDKSLYLGSVKANVGYTESASGVLAIIKVLLMMQKNTIPPHCGIKTKINQGFPKDLDHRGKRRVLVNNFSAAGGNTSLLLDDGPAVHSARQHQDGDARTDHVVAVSARSTKALEENLKALEAFIANSWAPEGELLSQLSYTTTARRVHHNRRVAFVTSGLDDLRKSLLNAAAAAGQVKGIPAVSPKVGFLFTGQGAQETALANGYYKSFSSFRSDIHQLDAIAILQGLPSVLPLIHGTTPVEDLSAVVVQLGTCIIQIALVRFWISLGITPQYVVGHSLGDYAALQIAGVLSVNDAIFLCGHRAALLDKKCTAYTHGMVAVKAAADDLRQQISSDLKVEIACVNGTEDTVLSGPNADIESFCGKLTQAGYKLHKLEIPFAFHSSQVDPILDHLEELAFQVEFHEPKLPIISPLLRTLLTGDTLGPQYIRRLCRETVDFLGAIRIAEAQGIMDRAGMCIEIGAHPILTRMVKSIIGQEFRCLASLRRKEDHFKTLAGSLCSLHLAGFSVNWDEYHRDFASSRNVLQLPKYSWQLANYWMQYKYSWCLTKGNAPVENGPVDAVVQRRALRLSDSVHNAIEHFHGDKRSFITVESDTHDSSLLTIAQNHRVNGLTMAPSTLFADIAFTLTKHLIQNHGLDTQTNLPSINNMAVEKALIVGDTGPQLFRASLDMDWATMHGSVRIFSVGASGEQTTLHAVCDVAVENPSSHRESWQSHAYLIQRGIKQLIQGVGDGTAHMMRRGLLYKIFSNSVQYGSAFQGIEQVWFDSEGLEGTGKVFMPSGKDSFALNPYCCDSLGHITGFIMNCSDSLDLDDHVYINHGWRTLRLVEPYQCDVQYQTYVKMQAVSSDDSTYSGDVHVLRDSKIIGICGNVTFKKIARKVLEMLLPKLSGAKAKSSSVKHVASAPVSHAVLTPPSTTNHSVGTISPPEPTESPVDSASGLIQKALEIIADEIGVDMSQLIDSTLLADLGVDSFMSLTILGNFREELDLDIPAAQFYEFSTVQDLKSFLGAKDQDFSSSNFEAESSASTAASTSPSNHGDDTVGEVNPVVAEIPRSTSTILQGTKHCSRTLFLFPDGAGSATSYVTLPSISPDMRVIGLNSPYLTKLHEFNCALQDITGSYLNEVRRRQPQGPYHLANWSAGGVSTFDAACQLILGGERMYDFLEKSGIFGAFEMGEEAEAPPDWLFQHFCVFIGALDRYVPEPFEHCMAPKMIIIWAADGVCKNPDDPRPEAQPDDPRGMNWLLNNREDLGSMGGMSLFQYYLI</sequence>
<organism evidence="9 10">
    <name type="scientific">Botrytis tulipae</name>
    <dbReference type="NCBI Taxonomy" id="87230"/>
    <lineage>
        <taxon>Eukaryota</taxon>
        <taxon>Fungi</taxon>
        <taxon>Dikarya</taxon>
        <taxon>Ascomycota</taxon>
        <taxon>Pezizomycotina</taxon>
        <taxon>Leotiomycetes</taxon>
        <taxon>Helotiales</taxon>
        <taxon>Sclerotiniaceae</taxon>
        <taxon>Botrytis</taxon>
    </lineage>
</organism>
<evidence type="ECO:0000256" key="4">
    <source>
        <dbReference type="PROSITE-ProRule" id="PRU01363"/>
    </source>
</evidence>
<dbReference type="SMART" id="SM00827">
    <property type="entry name" value="PKS_AT"/>
    <property type="match status" value="1"/>
</dbReference>
<dbReference type="InterPro" id="IPR016039">
    <property type="entry name" value="Thiolase-like"/>
</dbReference>
<dbReference type="PANTHER" id="PTHR43775">
    <property type="entry name" value="FATTY ACID SYNTHASE"/>
    <property type="match status" value="1"/>
</dbReference>
<dbReference type="FunFam" id="1.10.1200.10:FF:000011">
    <property type="entry name" value="Sterigmatocystin biosynthesis polyketide synthase"/>
    <property type="match status" value="1"/>
</dbReference>
<feature type="region of interest" description="N-terminal hotdog fold" evidence="4">
    <location>
        <begin position="831"/>
        <end position="963"/>
    </location>
</feature>
<feature type="active site" description="Proton acceptor; for dehydratase activity" evidence="4">
    <location>
        <position position="863"/>
    </location>
</feature>
<dbReference type="GO" id="GO:0004312">
    <property type="term" value="F:fatty acid synthase activity"/>
    <property type="evidence" value="ECO:0007669"/>
    <property type="project" value="TreeGrafter"/>
</dbReference>
<dbReference type="PROSITE" id="PS50075">
    <property type="entry name" value="CARRIER"/>
    <property type="match status" value="1"/>
</dbReference>
<dbReference type="SUPFAM" id="SSF55048">
    <property type="entry name" value="Probable ACP-binding domain of malonyl-CoA ACP transacylase"/>
    <property type="match status" value="1"/>
</dbReference>
<feature type="region of interest" description="Disordered" evidence="5">
    <location>
        <begin position="1168"/>
        <end position="1191"/>
    </location>
</feature>
<dbReference type="InterPro" id="IPR016036">
    <property type="entry name" value="Malonyl_transacylase_ACP-bd"/>
</dbReference>
<dbReference type="InterPro" id="IPR014043">
    <property type="entry name" value="Acyl_transferase_dom"/>
</dbReference>
<dbReference type="Gene3D" id="3.40.366.10">
    <property type="entry name" value="Malonyl-Coenzyme A Acyl Carrier Protein, domain 2"/>
    <property type="match status" value="1"/>
</dbReference>
<feature type="domain" description="Ketosynthase family 3 (KS3)" evidence="7">
    <location>
        <begin position="1"/>
        <end position="339"/>
    </location>
</feature>
<dbReference type="Gene3D" id="1.10.1200.10">
    <property type="entry name" value="ACP-like"/>
    <property type="match status" value="1"/>
</dbReference>
<dbReference type="Gene3D" id="3.40.47.10">
    <property type="match status" value="1"/>
</dbReference>
<feature type="region of interest" description="Disordered" evidence="5">
    <location>
        <begin position="1275"/>
        <end position="1299"/>
    </location>
</feature>
<dbReference type="Pfam" id="PF00109">
    <property type="entry name" value="ketoacyl-synt"/>
    <property type="match status" value="1"/>
</dbReference>
<keyword evidence="2" id="KW-0597">Phosphoprotein</keyword>
<evidence type="ECO:0000256" key="5">
    <source>
        <dbReference type="SAM" id="MobiDB-lite"/>
    </source>
</evidence>
<dbReference type="InterPro" id="IPR049551">
    <property type="entry name" value="PKS_DH_C"/>
</dbReference>
<dbReference type="PROSITE" id="PS52019">
    <property type="entry name" value="PKS_MFAS_DH"/>
    <property type="match status" value="1"/>
</dbReference>
<dbReference type="SUPFAM" id="SSF52151">
    <property type="entry name" value="FabD/lysophospholipase-like"/>
    <property type="match status" value="1"/>
</dbReference>
<dbReference type="InterPro" id="IPR001031">
    <property type="entry name" value="Thioesterase"/>
</dbReference>
<feature type="domain" description="Carrier" evidence="6">
    <location>
        <begin position="1191"/>
        <end position="1268"/>
    </location>
</feature>
<keyword evidence="3" id="KW-0808">Transferase</keyword>
<dbReference type="Pfam" id="PF02801">
    <property type="entry name" value="Ketoacyl-synt_C"/>
    <property type="match status" value="1"/>
</dbReference>
<keyword evidence="10" id="KW-1185">Reference proteome</keyword>
<feature type="region of interest" description="C-terminal hotdog fold" evidence="4">
    <location>
        <begin position="991"/>
        <end position="1138"/>
    </location>
</feature>
<evidence type="ECO:0000256" key="3">
    <source>
        <dbReference type="ARBA" id="ARBA00022679"/>
    </source>
</evidence>
<evidence type="ECO:0000256" key="2">
    <source>
        <dbReference type="ARBA" id="ARBA00022553"/>
    </source>
</evidence>
<feature type="domain" description="PKS/mFAS DH" evidence="8">
    <location>
        <begin position="831"/>
        <end position="1138"/>
    </location>
</feature>
<dbReference type="Pfam" id="PF14765">
    <property type="entry name" value="PS-DH"/>
    <property type="match status" value="1"/>
</dbReference>
<evidence type="ECO:0000256" key="1">
    <source>
        <dbReference type="ARBA" id="ARBA00022450"/>
    </source>
</evidence>